<evidence type="ECO:0000313" key="2">
    <source>
        <dbReference type="EMBL" id="ODA67654.1"/>
    </source>
</evidence>
<evidence type="ECO:0000313" key="3">
    <source>
        <dbReference type="Proteomes" id="UP000095087"/>
    </source>
</evidence>
<name>A0A1E2RZL2_9HYPH</name>
<dbReference type="RefSeq" id="WP_069094978.1">
    <property type="nucleotide sequence ID" value="NZ_MASI01000003.1"/>
</dbReference>
<keyword evidence="3" id="KW-1185">Reference proteome</keyword>
<reference evidence="2 3" key="1">
    <citation type="submission" date="2016-07" db="EMBL/GenBank/DDBJ databases">
        <title>Draft genome sequence of Methyloligella halotolerans C2T (VKM B-2706T=CCUG 61687T=DSM 25045T), a halotolerant polyhydroxybutyrate accumulating methylotroph.</title>
        <authorList>
            <person name="Vasilenko O.V."/>
            <person name="Doronina N.V."/>
            <person name="Poroshina M.N."/>
            <person name="Tarlachkov S.V."/>
            <person name="Trotsenko Y.A."/>
        </authorList>
    </citation>
    <scope>NUCLEOTIDE SEQUENCE [LARGE SCALE GENOMIC DNA]</scope>
    <source>
        <strain evidence="2 3">VKM B-2706</strain>
    </source>
</reference>
<comment type="caution">
    <text evidence="2">The sequence shown here is derived from an EMBL/GenBank/DDBJ whole genome shotgun (WGS) entry which is preliminary data.</text>
</comment>
<organism evidence="2 3">
    <name type="scientific">Methyloligella halotolerans</name>
    <dbReference type="NCBI Taxonomy" id="1177755"/>
    <lineage>
        <taxon>Bacteria</taxon>
        <taxon>Pseudomonadati</taxon>
        <taxon>Pseudomonadota</taxon>
        <taxon>Alphaproteobacteria</taxon>
        <taxon>Hyphomicrobiales</taxon>
        <taxon>Hyphomicrobiaceae</taxon>
        <taxon>Methyloligella</taxon>
    </lineage>
</organism>
<dbReference type="EMBL" id="MASI01000003">
    <property type="protein sequence ID" value="ODA67654.1"/>
    <property type="molecule type" value="Genomic_DNA"/>
</dbReference>
<sequence length="102" mass="11150">MSVCEAPIKSEAEEVLDEADLTPRERELAELLLVRWGTWTRGRDLAAAFYVGVAVTMDAPVNAMGVRMHALRTKLAGSGLEIRSDGPGRSSRGYRMAWEGGE</sequence>
<evidence type="ECO:0000256" key="1">
    <source>
        <dbReference type="SAM" id="MobiDB-lite"/>
    </source>
</evidence>
<evidence type="ECO:0008006" key="4">
    <source>
        <dbReference type="Google" id="ProtNLM"/>
    </source>
</evidence>
<dbReference type="STRING" id="1177755.A7A08_01689"/>
<proteinExistence type="predicted"/>
<feature type="region of interest" description="Disordered" evidence="1">
    <location>
        <begin position="82"/>
        <end position="102"/>
    </location>
</feature>
<accession>A0A1E2RZL2</accession>
<dbReference type="AlphaFoldDB" id="A0A1E2RZL2"/>
<gene>
    <name evidence="2" type="ORF">A7A08_01689</name>
</gene>
<protein>
    <recommendedName>
        <fullName evidence="4">OmpR/PhoB-type domain-containing protein</fullName>
    </recommendedName>
</protein>
<dbReference type="Proteomes" id="UP000095087">
    <property type="component" value="Unassembled WGS sequence"/>
</dbReference>